<dbReference type="RefSeq" id="WP_128534892.1">
    <property type="nucleotide sequence ID" value="NZ_SBIW01000007.1"/>
</dbReference>
<dbReference type="InterPro" id="IPR007837">
    <property type="entry name" value="DinB"/>
</dbReference>
<dbReference type="Pfam" id="PF05163">
    <property type="entry name" value="DinB"/>
    <property type="match status" value="1"/>
</dbReference>
<protein>
    <submittedName>
        <fullName evidence="5">Damage-inducible protein DinB</fullName>
    </submittedName>
</protein>
<sequence length="175" mass="19199">MKKISLLLTVIVLTCTAAFAQITREQSVAEWTRAKAYTKAYLDAMPADGYALKPTPEMRNFAQQMLHLADGNYGLVTTASGKDSPLGKGVSAEKTIAQTKEATSKAVLDSYDFVIATIQGMTDAQMQEEVAMGPTRKSTRGLILAKTFEHQTHHRGQTTVYLRLKGVTPPQEMLF</sequence>
<dbReference type="GO" id="GO:0046872">
    <property type="term" value="F:metal ion binding"/>
    <property type="evidence" value="ECO:0007669"/>
    <property type="project" value="UniProtKB-KW"/>
</dbReference>
<keyword evidence="6" id="KW-1185">Reference proteome</keyword>
<evidence type="ECO:0000256" key="2">
    <source>
        <dbReference type="ARBA" id="ARBA00022723"/>
    </source>
</evidence>
<dbReference type="EMBL" id="SBIW01000007">
    <property type="protein sequence ID" value="RWY50162.1"/>
    <property type="molecule type" value="Genomic_DNA"/>
</dbReference>
<feature type="chain" id="PRO_5018533989" evidence="4">
    <location>
        <begin position="21"/>
        <end position="175"/>
    </location>
</feature>
<evidence type="ECO:0000256" key="3">
    <source>
        <dbReference type="PIRSR" id="PIRSR607837-1"/>
    </source>
</evidence>
<dbReference type="AlphaFoldDB" id="A0A3S3YTU2"/>
<proteinExistence type="inferred from homology"/>
<accession>A0A3S3YTU2</accession>
<feature type="signal peptide" evidence="4">
    <location>
        <begin position="1"/>
        <end position="20"/>
    </location>
</feature>
<evidence type="ECO:0000256" key="4">
    <source>
        <dbReference type="SAM" id="SignalP"/>
    </source>
</evidence>
<dbReference type="OrthoDB" id="119432at2"/>
<dbReference type="InterPro" id="IPR034660">
    <property type="entry name" value="DinB/YfiT-like"/>
</dbReference>
<reference evidence="5 6" key="1">
    <citation type="submission" date="2019-01" db="EMBL/GenBank/DDBJ databases">
        <title>Mucilaginibacter antarcticum sp. nov., isolated from antarctic soil.</title>
        <authorList>
            <person name="Yan Y.-Q."/>
            <person name="Du Z.-J."/>
        </authorList>
    </citation>
    <scope>NUCLEOTIDE SEQUENCE [LARGE SCALE GENOMIC DNA]</scope>
    <source>
        <strain evidence="5 6">F01003</strain>
    </source>
</reference>
<dbReference type="Gene3D" id="1.20.120.450">
    <property type="entry name" value="dinb family like domain"/>
    <property type="match status" value="1"/>
</dbReference>
<dbReference type="SUPFAM" id="SSF109854">
    <property type="entry name" value="DinB/YfiT-like putative metalloenzymes"/>
    <property type="match status" value="1"/>
</dbReference>
<evidence type="ECO:0000313" key="5">
    <source>
        <dbReference type="EMBL" id="RWY50162.1"/>
    </source>
</evidence>
<feature type="binding site" evidence="3">
    <location>
        <position position="150"/>
    </location>
    <ligand>
        <name>a divalent metal cation</name>
        <dbReference type="ChEBI" id="CHEBI:60240"/>
    </ligand>
</feature>
<feature type="binding site" evidence="3">
    <location>
        <position position="67"/>
    </location>
    <ligand>
        <name>a divalent metal cation</name>
        <dbReference type="ChEBI" id="CHEBI:60240"/>
    </ligand>
</feature>
<organism evidence="5 6">
    <name type="scientific">Mucilaginibacter gilvus</name>
    <dbReference type="NCBI Taxonomy" id="2305909"/>
    <lineage>
        <taxon>Bacteria</taxon>
        <taxon>Pseudomonadati</taxon>
        <taxon>Bacteroidota</taxon>
        <taxon>Sphingobacteriia</taxon>
        <taxon>Sphingobacteriales</taxon>
        <taxon>Sphingobacteriaceae</taxon>
        <taxon>Mucilaginibacter</taxon>
    </lineage>
</organism>
<comment type="caution">
    <text evidence="5">The sequence shown here is derived from an EMBL/GenBank/DDBJ whole genome shotgun (WGS) entry which is preliminary data.</text>
</comment>
<comment type="similarity">
    <text evidence="1">Belongs to the DinB family.</text>
</comment>
<gene>
    <name evidence="5" type="ORF">EPL05_15530</name>
</gene>
<feature type="binding site" evidence="3">
    <location>
        <position position="154"/>
    </location>
    <ligand>
        <name>a divalent metal cation</name>
        <dbReference type="ChEBI" id="CHEBI:60240"/>
    </ligand>
</feature>
<keyword evidence="4" id="KW-0732">Signal</keyword>
<evidence type="ECO:0000313" key="6">
    <source>
        <dbReference type="Proteomes" id="UP000286701"/>
    </source>
</evidence>
<keyword evidence="2 3" id="KW-0479">Metal-binding</keyword>
<dbReference type="Proteomes" id="UP000286701">
    <property type="component" value="Unassembled WGS sequence"/>
</dbReference>
<evidence type="ECO:0000256" key="1">
    <source>
        <dbReference type="ARBA" id="ARBA00008635"/>
    </source>
</evidence>
<name>A0A3S3YTU2_9SPHI</name>